<sequence>MPPGQFRHGSIPLRAPSKFVSTKYGRNKRAWIVNNCFVVSLNPSKFVHDQLMNSHILCNKAHTNNMVVKVPAGTGIHNQDNRAIISLGAMSFHLKFHFLLFFA</sequence>
<dbReference type="Gramene" id="Os03t0719700-01">
    <property type="protein sequence ID" value="Os03t0719700-01"/>
    <property type="gene ID" value="Os03g0719700"/>
</dbReference>
<proteinExistence type="predicted"/>
<accession>A0A0N7KHY5</accession>
<organism evidence="1 2">
    <name type="scientific">Oryza sativa subsp. japonica</name>
    <name type="common">Rice</name>
    <dbReference type="NCBI Taxonomy" id="39947"/>
    <lineage>
        <taxon>Eukaryota</taxon>
        <taxon>Viridiplantae</taxon>
        <taxon>Streptophyta</taxon>
        <taxon>Embryophyta</taxon>
        <taxon>Tracheophyta</taxon>
        <taxon>Spermatophyta</taxon>
        <taxon>Magnoliopsida</taxon>
        <taxon>Liliopsida</taxon>
        <taxon>Poales</taxon>
        <taxon>Poaceae</taxon>
        <taxon>BOP clade</taxon>
        <taxon>Oryzoideae</taxon>
        <taxon>Oryzeae</taxon>
        <taxon>Oryzinae</taxon>
        <taxon>Oryza</taxon>
        <taxon>Oryza sativa</taxon>
    </lineage>
</organism>
<dbReference type="Proteomes" id="UP000000763">
    <property type="component" value="Chromosome 3"/>
</dbReference>
<name>A0A0N7KHY5_ORYSJ</name>
<protein>
    <submittedName>
        <fullName evidence="1">Os03g0719700 protein</fullName>
    </submittedName>
</protein>
<evidence type="ECO:0000313" key="2">
    <source>
        <dbReference type="Proteomes" id="UP000000763"/>
    </source>
</evidence>
<evidence type="ECO:0000313" key="1">
    <source>
        <dbReference type="EMBL" id="BAF13011.1"/>
    </source>
</evidence>
<dbReference type="AlphaFoldDB" id="A0A0N7KHY5"/>
<gene>
    <name evidence="1" type="ordered locus">Os03g0719700</name>
</gene>
<dbReference type="KEGG" id="dosa:Os03g0719700"/>
<dbReference type="EMBL" id="AP008209">
    <property type="protein sequence ID" value="BAF13011.1"/>
    <property type="molecule type" value="Genomic_DNA"/>
</dbReference>
<reference evidence="1 2" key="1">
    <citation type="journal article" date="2005" name="Nature">
        <title>The map-based sequence of the rice genome.</title>
        <authorList>
            <consortium name="International rice genome sequencing project (IRGSP)"/>
            <person name="Matsumoto T."/>
            <person name="Wu J."/>
            <person name="Kanamori H."/>
            <person name="Katayose Y."/>
            <person name="Fujisawa M."/>
            <person name="Namiki N."/>
            <person name="Mizuno H."/>
            <person name="Yamamoto K."/>
            <person name="Antonio B.A."/>
            <person name="Baba T."/>
            <person name="Sakata K."/>
            <person name="Nagamura Y."/>
            <person name="Aoki H."/>
            <person name="Arikawa K."/>
            <person name="Arita K."/>
            <person name="Bito T."/>
            <person name="Chiden Y."/>
            <person name="Fujitsuka N."/>
            <person name="Fukunaka R."/>
            <person name="Hamada M."/>
            <person name="Harada C."/>
            <person name="Hayashi A."/>
            <person name="Hijishita S."/>
            <person name="Honda M."/>
            <person name="Hosokawa S."/>
            <person name="Ichikawa Y."/>
            <person name="Idonuma A."/>
            <person name="Iijima M."/>
            <person name="Ikeda M."/>
            <person name="Ikeno M."/>
            <person name="Ito K."/>
            <person name="Ito S."/>
            <person name="Ito T."/>
            <person name="Ito Y."/>
            <person name="Ito Y."/>
            <person name="Iwabuchi A."/>
            <person name="Kamiya K."/>
            <person name="Karasawa W."/>
            <person name="Kurita K."/>
            <person name="Katagiri S."/>
            <person name="Kikuta A."/>
            <person name="Kobayashi H."/>
            <person name="Kobayashi N."/>
            <person name="Machita K."/>
            <person name="Maehara T."/>
            <person name="Masukawa M."/>
            <person name="Mizubayashi T."/>
            <person name="Mukai Y."/>
            <person name="Nagasaki H."/>
            <person name="Nagata Y."/>
            <person name="Naito S."/>
            <person name="Nakashima M."/>
            <person name="Nakama Y."/>
            <person name="Nakamichi Y."/>
            <person name="Nakamura M."/>
            <person name="Meguro A."/>
            <person name="Negishi M."/>
            <person name="Ohta I."/>
            <person name="Ohta T."/>
            <person name="Okamoto M."/>
            <person name="Ono N."/>
            <person name="Saji S."/>
            <person name="Sakaguchi M."/>
            <person name="Sakai K."/>
            <person name="Shibata M."/>
            <person name="Shimokawa T."/>
            <person name="Song J."/>
            <person name="Takazaki Y."/>
            <person name="Terasawa K."/>
            <person name="Tsugane M."/>
            <person name="Tsuji K."/>
            <person name="Ueda S."/>
            <person name="Waki K."/>
            <person name="Yamagata H."/>
            <person name="Yamamoto M."/>
            <person name="Yamamoto S."/>
            <person name="Yamane H."/>
            <person name="Yoshiki S."/>
            <person name="Yoshihara R."/>
            <person name="Yukawa K."/>
            <person name="Zhong H."/>
            <person name="Yano M."/>
            <person name="Yuan Q."/>
            <person name="Ouyang S."/>
            <person name="Liu J."/>
            <person name="Jones K.M."/>
            <person name="Gansberger K."/>
            <person name="Moffat K."/>
            <person name="Hill J."/>
            <person name="Bera J."/>
            <person name="Fadrosh D."/>
            <person name="Jin S."/>
            <person name="Johri S."/>
            <person name="Kim M."/>
            <person name="Overton L."/>
            <person name="Reardon M."/>
            <person name="Tsitrin T."/>
            <person name="Vuong H."/>
            <person name="Weaver B."/>
            <person name="Ciecko A."/>
            <person name="Tallon L."/>
            <person name="Jackson J."/>
            <person name="Pai G."/>
            <person name="Aken S.V."/>
            <person name="Utterback T."/>
            <person name="Reidmuller S."/>
            <person name="Feldblyum T."/>
            <person name="Hsiao J."/>
            <person name="Zismann V."/>
            <person name="Iobst S."/>
            <person name="de Vazeille A.R."/>
            <person name="Buell C.R."/>
            <person name="Ying K."/>
            <person name="Li Y."/>
            <person name="Lu T."/>
            <person name="Huang Y."/>
            <person name="Zhao Q."/>
            <person name="Feng Q."/>
            <person name="Zhang L."/>
            <person name="Zhu J."/>
            <person name="Weng Q."/>
            <person name="Mu J."/>
            <person name="Lu Y."/>
            <person name="Fan D."/>
            <person name="Liu Y."/>
            <person name="Guan J."/>
            <person name="Zhang Y."/>
            <person name="Yu S."/>
            <person name="Liu X."/>
            <person name="Zhang Y."/>
            <person name="Hong G."/>
            <person name="Han B."/>
            <person name="Choisne N."/>
            <person name="Demange N."/>
            <person name="Orjeda G."/>
            <person name="Samain S."/>
            <person name="Cattolico L."/>
            <person name="Pelletier E."/>
            <person name="Couloux A."/>
            <person name="Segurens B."/>
            <person name="Wincker P."/>
            <person name="D'Hont A."/>
            <person name="Scarpelli C."/>
            <person name="Weissenbach J."/>
            <person name="Salanoubat M."/>
            <person name="Quetier F."/>
            <person name="Yu Y."/>
            <person name="Kim H.R."/>
            <person name="Rambo T."/>
            <person name="Currie J."/>
            <person name="Collura K."/>
            <person name="Luo M."/>
            <person name="Yang T."/>
            <person name="Ammiraju J.S.S."/>
            <person name="Engler F."/>
            <person name="Soderlund C."/>
            <person name="Wing R.A."/>
            <person name="Palmer L.E."/>
            <person name="de la Bastide M."/>
            <person name="Spiegel L."/>
            <person name="Nascimento L."/>
            <person name="Zutavern T."/>
            <person name="O'Shaughnessy A."/>
            <person name="Dike S."/>
            <person name="Dedhia N."/>
            <person name="Preston R."/>
            <person name="Balija V."/>
            <person name="McCombie W.R."/>
            <person name="Chow T."/>
            <person name="Chen H."/>
            <person name="Chung M."/>
            <person name="Chen C."/>
            <person name="Shaw J."/>
            <person name="Wu H."/>
            <person name="Hsiao K."/>
            <person name="Chao Y."/>
            <person name="Chu M."/>
            <person name="Cheng C."/>
            <person name="Hour A."/>
            <person name="Lee P."/>
            <person name="Lin S."/>
            <person name="Lin Y."/>
            <person name="Liou J."/>
            <person name="Liu S."/>
            <person name="Hsing Y."/>
            <person name="Raghuvanshi S."/>
            <person name="Mohanty A."/>
            <person name="Bharti A.K."/>
            <person name="Gaur A."/>
            <person name="Gupta V."/>
            <person name="Kumar D."/>
            <person name="Ravi V."/>
            <person name="Vij S."/>
            <person name="Kapur A."/>
            <person name="Khurana P."/>
            <person name="Khurana P."/>
            <person name="Khurana J.P."/>
            <person name="Tyagi A.K."/>
            <person name="Gaikwad K."/>
            <person name="Singh A."/>
            <person name="Dalal V."/>
            <person name="Srivastava S."/>
            <person name="Dixit A."/>
            <person name="Pal A.K."/>
            <person name="Ghazi I.A."/>
            <person name="Yadav M."/>
            <person name="Pandit A."/>
            <person name="Bhargava A."/>
            <person name="Sureshbabu K."/>
            <person name="Batra K."/>
            <person name="Sharma T.R."/>
            <person name="Mohapatra T."/>
            <person name="Singh N.K."/>
            <person name="Messing J."/>
            <person name="Nelson A.B."/>
            <person name="Fuks G."/>
            <person name="Kavchok S."/>
            <person name="Keizer G."/>
            <person name="Linton E."/>
            <person name="Llaca V."/>
            <person name="Song R."/>
            <person name="Tanyolac B."/>
            <person name="Young S."/>
            <person name="Ho-Il K."/>
            <person name="Hahn J.H."/>
            <person name="Sangsakoo G."/>
            <person name="Vanavichit A."/>
            <person name="de Mattos Luiz.A.T."/>
            <person name="Zimmer P.D."/>
            <person name="Malone G."/>
            <person name="Dellagostin O."/>
            <person name="de Oliveira A.C."/>
            <person name="Bevan M."/>
            <person name="Bancroft I."/>
            <person name="Minx P."/>
            <person name="Cordum H."/>
            <person name="Wilson R."/>
            <person name="Cheng Z."/>
            <person name="Jin W."/>
            <person name="Jiang J."/>
            <person name="Leong S.A."/>
            <person name="Iwama H."/>
            <person name="Gojobori T."/>
            <person name="Itoh T."/>
            <person name="Niimura Y."/>
            <person name="Fujii Y."/>
            <person name="Habara T."/>
            <person name="Sakai H."/>
            <person name="Sato Y."/>
            <person name="Wilson G."/>
            <person name="Kumar K."/>
            <person name="McCouch S."/>
            <person name="Juretic N."/>
            <person name="Hoen D."/>
            <person name="Wright S."/>
            <person name="Bruskiewich R."/>
            <person name="Bureau T."/>
            <person name="Miyao A."/>
            <person name="Hirochika H."/>
            <person name="Nishikawa T."/>
            <person name="Kadowaki K."/>
            <person name="Sugiura M."/>
            <person name="Burr B."/>
            <person name="Sasaki T."/>
        </authorList>
    </citation>
    <scope>NUCLEOTIDE SEQUENCE [LARGE SCALE GENOMIC DNA]</scope>
    <source>
        <strain evidence="2">cv. Nipponbare</strain>
    </source>
</reference>
<reference evidence="2" key="2">
    <citation type="journal article" date="2008" name="Nucleic Acids Res.">
        <title>The rice annotation project database (RAP-DB): 2008 update.</title>
        <authorList>
            <consortium name="The rice annotation project (RAP)"/>
        </authorList>
    </citation>
    <scope>GENOME REANNOTATION</scope>
    <source>
        <strain evidence="2">cv. Nipponbare</strain>
    </source>
</reference>